<evidence type="ECO:0000313" key="1">
    <source>
        <dbReference type="EMBL" id="GKV34544.1"/>
    </source>
</evidence>
<keyword evidence="2" id="KW-1185">Reference proteome</keyword>
<dbReference type="Proteomes" id="UP001054252">
    <property type="component" value="Unassembled WGS sequence"/>
</dbReference>
<comment type="caution">
    <text evidence="1">The sequence shown here is derived from an EMBL/GenBank/DDBJ whole genome shotgun (WGS) entry which is preliminary data.</text>
</comment>
<organism evidence="1 2">
    <name type="scientific">Rubroshorea leprosula</name>
    <dbReference type="NCBI Taxonomy" id="152421"/>
    <lineage>
        <taxon>Eukaryota</taxon>
        <taxon>Viridiplantae</taxon>
        <taxon>Streptophyta</taxon>
        <taxon>Embryophyta</taxon>
        <taxon>Tracheophyta</taxon>
        <taxon>Spermatophyta</taxon>
        <taxon>Magnoliopsida</taxon>
        <taxon>eudicotyledons</taxon>
        <taxon>Gunneridae</taxon>
        <taxon>Pentapetalae</taxon>
        <taxon>rosids</taxon>
        <taxon>malvids</taxon>
        <taxon>Malvales</taxon>
        <taxon>Dipterocarpaceae</taxon>
        <taxon>Rubroshorea</taxon>
    </lineage>
</organism>
<name>A0AAV5LBR5_9ROSI</name>
<dbReference type="AlphaFoldDB" id="A0AAV5LBR5"/>
<protein>
    <submittedName>
        <fullName evidence="1">Uncharacterized protein</fullName>
    </submittedName>
</protein>
<sequence length="121" mass="13729">MSTTHFYHFCLLDLWSSPFPSPNDTLTFHPALFTFPSETIPFSKPISRYLCSYPALFFKVLHVTRTCNKPMKRLLLMISLNMGYSTGELGIGQFTGRISLVSAPFHLTFGFGRLSTLLDEI</sequence>
<accession>A0AAV5LBR5</accession>
<proteinExistence type="predicted"/>
<dbReference type="EMBL" id="BPVZ01000106">
    <property type="protein sequence ID" value="GKV34544.1"/>
    <property type="molecule type" value="Genomic_DNA"/>
</dbReference>
<reference evidence="1 2" key="1">
    <citation type="journal article" date="2021" name="Commun. Biol.">
        <title>The genome of Shorea leprosula (Dipterocarpaceae) highlights the ecological relevance of drought in aseasonal tropical rainforests.</title>
        <authorList>
            <person name="Ng K.K.S."/>
            <person name="Kobayashi M.J."/>
            <person name="Fawcett J.A."/>
            <person name="Hatakeyama M."/>
            <person name="Paape T."/>
            <person name="Ng C.H."/>
            <person name="Ang C.C."/>
            <person name="Tnah L.H."/>
            <person name="Lee C.T."/>
            <person name="Nishiyama T."/>
            <person name="Sese J."/>
            <person name="O'Brien M.J."/>
            <person name="Copetti D."/>
            <person name="Mohd Noor M.I."/>
            <person name="Ong R.C."/>
            <person name="Putra M."/>
            <person name="Sireger I.Z."/>
            <person name="Indrioko S."/>
            <person name="Kosugi Y."/>
            <person name="Izuno A."/>
            <person name="Isagi Y."/>
            <person name="Lee S.L."/>
            <person name="Shimizu K.K."/>
        </authorList>
    </citation>
    <scope>NUCLEOTIDE SEQUENCE [LARGE SCALE GENOMIC DNA]</scope>
    <source>
        <strain evidence="1">214</strain>
    </source>
</reference>
<gene>
    <name evidence="1" type="ORF">SLEP1_g42910</name>
</gene>
<evidence type="ECO:0000313" key="2">
    <source>
        <dbReference type="Proteomes" id="UP001054252"/>
    </source>
</evidence>